<accession>A0A1I7ZPS4</accession>
<feature type="chain" id="PRO_5009313738" evidence="1">
    <location>
        <begin position="20"/>
        <end position="76"/>
    </location>
</feature>
<keyword evidence="2" id="KW-1185">Reference proteome</keyword>
<organism evidence="2 3">
    <name type="scientific">Steinernema glaseri</name>
    <dbReference type="NCBI Taxonomy" id="37863"/>
    <lineage>
        <taxon>Eukaryota</taxon>
        <taxon>Metazoa</taxon>
        <taxon>Ecdysozoa</taxon>
        <taxon>Nematoda</taxon>
        <taxon>Chromadorea</taxon>
        <taxon>Rhabditida</taxon>
        <taxon>Tylenchina</taxon>
        <taxon>Panagrolaimomorpha</taxon>
        <taxon>Strongyloidoidea</taxon>
        <taxon>Steinernematidae</taxon>
        <taxon>Steinernema</taxon>
    </lineage>
</organism>
<proteinExistence type="predicted"/>
<keyword evidence="1" id="KW-0732">Signal</keyword>
<name>A0A1I7ZPS4_9BILA</name>
<reference evidence="3" key="1">
    <citation type="submission" date="2016-11" db="UniProtKB">
        <authorList>
            <consortium name="WormBaseParasite"/>
        </authorList>
    </citation>
    <scope>IDENTIFICATION</scope>
</reference>
<dbReference type="Proteomes" id="UP000095287">
    <property type="component" value="Unplaced"/>
</dbReference>
<feature type="signal peptide" evidence="1">
    <location>
        <begin position="1"/>
        <end position="19"/>
    </location>
</feature>
<evidence type="ECO:0000313" key="3">
    <source>
        <dbReference type="WBParaSite" id="L893_g28404.t1"/>
    </source>
</evidence>
<dbReference type="WBParaSite" id="L893_g28404.t1">
    <property type="protein sequence ID" value="L893_g28404.t1"/>
    <property type="gene ID" value="L893_g28404"/>
</dbReference>
<dbReference type="AlphaFoldDB" id="A0A1I7ZPS4"/>
<sequence length="76" mass="8911">MRCSAVPITVFLLCAVVFAVKDDPTPVDCYWTDCVNPFAHDTCKPGYIVKKWEYCFWPWKKEYCCFEKTTGKVFIQ</sequence>
<evidence type="ECO:0000256" key="1">
    <source>
        <dbReference type="SAM" id="SignalP"/>
    </source>
</evidence>
<protein>
    <submittedName>
        <fullName evidence="3">Secreted protein</fullName>
    </submittedName>
</protein>
<evidence type="ECO:0000313" key="2">
    <source>
        <dbReference type="Proteomes" id="UP000095287"/>
    </source>
</evidence>